<evidence type="ECO:0000256" key="8">
    <source>
        <dbReference type="ARBA" id="ARBA00022723"/>
    </source>
</evidence>
<comment type="similarity">
    <text evidence="5 16">Belongs to the cytochrome P450 family.</text>
</comment>
<keyword evidence="9" id="KW-0256">Endoplasmic reticulum</keyword>
<evidence type="ECO:0000256" key="16">
    <source>
        <dbReference type="RuleBase" id="RU000461"/>
    </source>
</evidence>
<keyword evidence="10" id="KW-0492">Microsome</keyword>
<dbReference type="Proteomes" id="UP001549920">
    <property type="component" value="Unassembled WGS sequence"/>
</dbReference>
<evidence type="ECO:0000256" key="15">
    <source>
        <dbReference type="ARBA" id="ARBA00047827"/>
    </source>
</evidence>
<dbReference type="PANTHER" id="PTHR24292:SF84">
    <property type="entry name" value="CYTOCHROME P450 28A5-RELATED"/>
    <property type="match status" value="1"/>
</dbReference>
<keyword evidence="8 16" id="KW-0479">Metal-binding</keyword>
<dbReference type="CDD" id="cd11056">
    <property type="entry name" value="CYP6-like"/>
    <property type="match status" value="1"/>
</dbReference>
<evidence type="ECO:0000256" key="4">
    <source>
        <dbReference type="ARBA" id="ARBA00004406"/>
    </source>
</evidence>
<evidence type="ECO:0000256" key="5">
    <source>
        <dbReference type="ARBA" id="ARBA00010617"/>
    </source>
</evidence>
<evidence type="ECO:0000256" key="2">
    <source>
        <dbReference type="ARBA" id="ARBA00003690"/>
    </source>
</evidence>
<dbReference type="InterPro" id="IPR002401">
    <property type="entry name" value="Cyt_P450_E_grp-I"/>
</dbReference>
<evidence type="ECO:0000256" key="14">
    <source>
        <dbReference type="ARBA" id="ARBA00023136"/>
    </source>
</evidence>
<gene>
    <name evidence="17" type="ORF">ABMA27_008111</name>
</gene>
<keyword evidence="13 16" id="KW-0503">Monooxygenase</keyword>
<dbReference type="InterPro" id="IPR050476">
    <property type="entry name" value="Insect_CytP450_Detox"/>
</dbReference>
<dbReference type="EMBL" id="JBEUOH010000021">
    <property type="protein sequence ID" value="KAL0868658.1"/>
    <property type="molecule type" value="Genomic_DNA"/>
</dbReference>
<evidence type="ECO:0000256" key="3">
    <source>
        <dbReference type="ARBA" id="ARBA00004174"/>
    </source>
</evidence>
<name>A0ABR3HE00_LOXSC</name>
<dbReference type="Gene3D" id="1.10.630.10">
    <property type="entry name" value="Cytochrome P450"/>
    <property type="match status" value="1"/>
</dbReference>
<reference evidence="17 18" key="1">
    <citation type="submission" date="2024-06" db="EMBL/GenBank/DDBJ databases">
        <title>A chromosome-level genome assembly of beet webworm, Loxostege sticticalis.</title>
        <authorList>
            <person name="Zhang Y."/>
        </authorList>
    </citation>
    <scope>NUCLEOTIDE SEQUENCE [LARGE SCALE GENOMIC DNA]</scope>
    <source>
        <strain evidence="17">AQ026</strain>
        <tissue evidence="17">Whole body</tissue>
    </source>
</reference>
<proteinExistence type="inferred from homology"/>
<evidence type="ECO:0000256" key="9">
    <source>
        <dbReference type="ARBA" id="ARBA00022824"/>
    </source>
</evidence>
<accession>A0ABR3HE00</accession>
<dbReference type="InterPro" id="IPR001128">
    <property type="entry name" value="Cyt_P450"/>
</dbReference>
<evidence type="ECO:0000313" key="18">
    <source>
        <dbReference type="Proteomes" id="UP001549920"/>
    </source>
</evidence>
<comment type="caution">
    <text evidence="17">The sequence shown here is derived from an EMBL/GenBank/DDBJ whole genome shotgun (WGS) entry which is preliminary data.</text>
</comment>
<keyword evidence="12 16" id="KW-0408">Iron</keyword>
<keyword evidence="18" id="KW-1185">Reference proteome</keyword>
<evidence type="ECO:0000256" key="13">
    <source>
        <dbReference type="ARBA" id="ARBA00023033"/>
    </source>
</evidence>
<comment type="subcellular location">
    <subcellularLocation>
        <location evidence="4">Endoplasmic reticulum membrane</location>
        <topology evidence="4">Peripheral membrane protein</topology>
    </subcellularLocation>
    <subcellularLocation>
        <location evidence="3">Microsome membrane</location>
        <topology evidence="3">Peripheral membrane protein</topology>
    </subcellularLocation>
</comment>
<dbReference type="SUPFAM" id="SSF48264">
    <property type="entry name" value="Cytochrome P450"/>
    <property type="match status" value="1"/>
</dbReference>
<comment type="catalytic activity">
    <reaction evidence="15">
        <text>an organic molecule + reduced [NADPH--hemoprotein reductase] + O2 = an alcohol + oxidized [NADPH--hemoprotein reductase] + H2O + H(+)</text>
        <dbReference type="Rhea" id="RHEA:17149"/>
        <dbReference type="Rhea" id="RHEA-COMP:11964"/>
        <dbReference type="Rhea" id="RHEA-COMP:11965"/>
        <dbReference type="ChEBI" id="CHEBI:15377"/>
        <dbReference type="ChEBI" id="CHEBI:15378"/>
        <dbReference type="ChEBI" id="CHEBI:15379"/>
        <dbReference type="ChEBI" id="CHEBI:30879"/>
        <dbReference type="ChEBI" id="CHEBI:57618"/>
        <dbReference type="ChEBI" id="CHEBI:58210"/>
        <dbReference type="ChEBI" id="CHEBI:142491"/>
        <dbReference type="EC" id="1.14.14.1"/>
    </reaction>
</comment>
<keyword evidence="7 16" id="KW-0349">Heme</keyword>
<evidence type="ECO:0000256" key="10">
    <source>
        <dbReference type="ARBA" id="ARBA00022848"/>
    </source>
</evidence>
<evidence type="ECO:0000256" key="1">
    <source>
        <dbReference type="ARBA" id="ARBA00001971"/>
    </source>
</evidence>
<evidence type="ECO:0000313" key="17">
    <source>
        <dbReference type="EMBL" id="KAL0868658.1"/>
    </source>
</evidence>
<dbReference type="EC" id="1.14.14.1" evidence="6"/>
<comment type="function">
    <text evidence="2">May be involved in the metabolism of insect hormones and in the breakdown of synthetic insecticides.</text>
</comment>
<evidence type="ECO:0000256" key="7">
    <source>
        <dbReference type="ARBA" id="ARBA00022617"/>
    </source>
</evidence>
<dbReference type="PROSITE" id="PS00086">
    <property type="entry name" value="CYTOCHROME_P450"/>
    <property type="match status" value="1"/>
</dbReference>
<organism evidence="17 18">
    <name type="scientific">Loxostege sticticalis</name>
    <name type="common">Beet webworm moth</name>
    <dbReference type="NCBI Taxonomy" id="481309"/>
    <lineage>
        <taxon>Eukaryota</taxon>
        <taxon>Metazoa</taxon>
        <taxon>Ecdysozoa</taxon>
        <taxon>Arthropoda</taxon>
        <taxon>Hexapoda</taxon>
        <taxon>Insecta</taxon>
        <taxon>Pterygota</taxon>
        <taxon>Neoptera</taxon>
        <taxon>Endopterygota</taxon>
        <taxon>Lepidoptera</taxon>
        <taxon>Glossata</taxon>
        <taxon>Ditrysia</taxon>
        <taxon>Pyraloidea</taxon>
        <taxon>Crambidae</taxon>
        <taxon>Pyraustinae</taxon>
        <taxon>Loxostege</taxon>
    </lineage>
</organism>
<dbReference type="PANTHER" id="PTHR24292">
    <property type="entry name" value="CYTOCHROME P450"/>
    <property type="match status" value="1"/>
</dbReference>
<keyword evidence="14" id="KW-0472">Membrane</keyword>
<dbReference type="InterPro" id="IPR036396">
    <property type="entry name" value="Cyt_P450_sf"/>
</dbReference>
<dbReference type="PRINTS" id="PR00463">
    <property type="entry name" value="EP450I"/>
</dbReference>
<dbReference type="PRINTS" id="PR00385">
    <property type="entry name" value="P450"/>
</dbReference>
<evidence type="ECO:0000256" key="11">
    <source>
        <dbReference type="ARBA" id="ARBA00023002"/>
    </source>
</evidence>
<evidence type="ECO:0000256" key="6">
    <source>
        <dbReference type="ARBA" id="ARBA00012109"/>
    </source>
</evidence>
<dbReference type="InterPro" id="IPR017972">
    <property type="entry name" value="Cyt_P450_CS"/>
</dbReference>
<keyword evidence="11 16" id="KW-0560">Oxidoreductase</keyword>
<comment type="cofactor">
    <cofactor evidence="1">
        <name>heme</name>
        <dbReference type="ChEBI" id="CHEBI:30413"/>
    </cofactor>
</comment>
<protein>
    <recommendedName>
        <fullName evidence="6">unspecific monooxygenase</fullName>
        <ecNumber evidence="6">1.14.14.1</ecNumber>
    </recommendedName>
</protein>
<sequence length="517" mass="58912">MIFLLIIFAAAVAACYFYNTRTFSYWAKKGVKHEKPVIIFGNNVKNFLGMESRSQAMERMYWKYPKEKVVGFYRSTVPELVLRDPALIKSALVSDFGHFHMRGYHPYPKNIEPMTRNIFVVEGDCWRMLRQKMTPAFTSGKLKAMFPLIVDTAEKLQARTSTLAKSGEPLDARDLMARYTTDFIGSVGFGLDADSINEENSEFRKLGYETFNLGLKEVVYSVLKELFPFLAQNLKVFGRVENRVNNLIKQIKESKGNKPTDRGDFFDMLLECQQKGAIEIESLEKFRPDGTPEKVSLELDDILFTAQIYLFFGAGFETSSSTTSTTLHHLAFNPEEQTKVQKEIDEVLARHNNKLSYDAVKEMQYLECAFKEGLRIFPALGHLMRACTKKYTFEDIGLTIDPGVRVMVPVKALHMDPAYWEQPWEFRPERFLPDNFTAKQKAAFFPFGEGQRNCIGGRMGLMQSLAGVAAILAKFTVEPAPNSIRFPTVDPVSDVVQSPKEGQLPLIFKERKTTSMH</sequence>
<evidence type="ECO:0000256" key="12">
    <source>
        <dbReference type="ARBA" id="ARBA00023004"/>
    </source>
</evidence>
<dbReference type="Pfam" id="PF00067">
    <property type="entry name" value="p450"/>
    <property type="match status" value="1"/>
</dbReference>